<dbReference type="AlphaFoldDB" id="A0A841BPA3"/>
<dbReference type="CDD" id="cd08891">
    <property type="entry name" value="SRPBCC_CalC"/>
    <property type="match status" value="1"/>
</dbReference>
<evidence type="ECO:0000259" key="2">
    <source>
        <dbReference type="Pfam" id="PF08327"/>
    </source>
</evidence>
<dbReference type="InterPro" id="IPR013538">
    <property type="entry name" value="ASHA1/2-like_C"/>
</dbReference>
<dbReference type="EMBL" id="JACHMN010000002">
    <property type="protein sequence ID" value="MBB5869136.1"/>
    <property type="molecule type" value="Genomic_DNA"/>
</dbReference>
<proteinExistence type="inferred from homology"/>
<dbReference type="SUPFAM" id="SSF55961">
    <property type="entry name" value="Bet v1-like"/>
    <property type="match status" value="1"/>
</dbReference>
<feature type="domain" description="Activator of Hsp90 ATPase homologue 1/2-like C-terminal" evidence="2">
    <location>
        <begin position="17"/>
        <end position="136"/>
    </location>
</feature>
<gene>
    <name evidence="3" type="ORF">F4553_002515</name>
</gene>
<accession>A0A841BPA3</accession>
<evidence type="ECO:0000313" key="3">
    <source>
        <dbReference type="EMBL" id="MBB5869136.1"/>
    </source>
</evidence>
<dbReference type="Proteomes" id="UP000587527">
    <property type="component" value="Unassembled WGS sequence"/>
</dbReference>
<organism evidence="3 4">
    <name type="scientific">Allocatelliglobosispora scoriae</name>
    <dbReference type="NCBI Taxonomy" id="643052"/>
    <lineage>
        <taxon>Bacteria</taxon>
        <taxon>Bacillati</taxon>
        <taxon>Actinomycetota</taxon>
        <taxon>Actinomycetes</taxon>
        <taxon>Micromonosporales</taxon>
        <taxon>Micromonosporaceae</taxon>
        <taxon>Allocatelliglobosispora</taxon>
    </lineage>
</organism>
<keyword evidence="4" id="KW-1185">Reference proteome</keyword>
<dbReference type="Gene3D" id="3.30.530.20">
    <property type="match status" value="1"/>
</dbReference>
<dbReference type="Pfam" id="PF08327">
    <property type="entry name" value="AHSA1"/>
    <property type="match status" value="1"/>
</dbReference>
<dbReference type="RefSeq" id="WP_184835559.1">
    <property type="nucleotide sequence ID" value="NZ_JACHMN010000002.1"/>
</dbReference>
<protein>
    <submittedName>
        <fullName evidence="3">Uncharacterized protein YndB with AHSA1/START domain/uncharacterized protein YciI</fullName>
    </submittedName>
</protein>
<dbReference type="InterPro" id="IPR023393">
    <property type="entry name" value="START-like_dom_sf"/>
</dbReference>
<comment type="similarity">
    <text evidence="1">Belongs to the AHA1 family.</text>
</comment>
<evidence type="ECO:0000313" key="4">
    <source>
        <dbReference type="Proteomes" id="UP000587527"/>
    </source>
</evidence>
<evidence type="ECO:0000256" key="1">
    <source>
        <dbReference type="ARBA" id="ARBA00006817"/>
    </source>
</evidence>
<sequence>MKPLPPVRRQVVVPSGPELAFAVFTEEIGAWWPLGENHSVFGAGGTVAFRDGAVVETGPDGDESVWGSVLEWAPPQRLLITWHPGRGPDDATEVEVTFAAVGEHQTLVTLEHRGWERLADPMARRSGYEQGWPLVFGAYAELAAKPGPADVDGEVWFALLHTPGPAVWPSAEVFAHPDFAGHPAFLLRLREHGVLVAAGPLDGVGEGMAVIRVPAAAAAEFTALVQSADTAVTAGVLQVRVRPWAVRLTG</sequence>
<name>A0A841BPA3_9ACTN</name>
<comment type="caution">
    <text evidence="3">The sequence shown here is derived from an EMBL/GenBank/DDBJ whole genome shotgun (WGS) entry which is preliminary data.</text>
</comment>
<reference evidence="3 4" key="1">
    <citation type="submission" date="2020-08" db="EMBL/GenBank/DDBJ databases">
        <title>Sequencing the genomes of 1000 actinobacteria strains.</title>
        <authorList>
            <person name="Klenk H.-P."/>
        </authorList>
    </citation>
    <scope>NUCLEOTIDE SEQUENCE [LARGE SCALE GENOMIC DNA]</scope>
    <source>
        <strain evidence="3 4">DSM 45362</strain>
    </source>
</reference>